<dbReference type="AlphaFoldDB" id="A0AAV4SVN9"/>
<organism evidence="1 2">
    <name type="scientific">Caerostris extrusa</name>
    <name type="common">Bark spider</name>
    <name type="synonym">Caerostris bankana</name>
    <dbReference type="NCBI Taxonomy" id="172846"/>
    <lineage>
        <taxon>Eukaryota</taxon>
        <taxon>Metazoa</taxon>
        <taxon>Ecdysozoa</taxon>
        <taxon>Arthropoda</taxon>
        <taxon>Chelicerata</taxon>
        <taxon>Arachnida</taxon>
        <taxon>Araneae</taxon>
        <taxon>Araneomorphae</taxon>
        <taxon>Entelegynae</taxon>
        <taxon>Araneoidea</taxon>
        <taxon>Araneidae</taxon>
        <taxon>Caerostris</taxon>
    </lineage>
</organism>
<dbReference type="Proteomes" id="UP001054945">
    <property type="component" value="Unassembled WGS sequence"/>
</dbReference>
<comment type="caution">
    <text evidence="1">The sequence shown here is derived from an EMBL/GenBank/DDBJ whole genome shotgun (WGS) entry which is preliminary data.</text>
</comment>
<proteinExistence type="predicted"/>
<gene>
    <name evidence="1" type="ORF">CEXT_298571</name>
</gene>
<keyword evidence="2" id="KW-1185">Reference proteome</keyword>
<reference evidence="1 2" key="1">
    <citation type="submission" date="2021-06" db="EMBL/GenBank/DDBJ databases">
        <title>Caerostris extrusa draft genome.</title>
        <authorList>
            <person name="Kono N."/>
            <person name="Arakawa K."/>
        </authorList>
    </citation>
    <scope>NUCLEOTIDE SEQUENCE [LARGE SCALE GENOMIC DNA]</scope>
</reference>
<protein>
    <submittedName>
        <fullName evidence="1">Uncharacterized protein</fullName>
    </submittedName>
</protein>
<name>A0AAV4SVN9_CAEEX</name>
<accession>A0AAV4SVN9</accession>
<evidence type="ECO:0000313" key="1">
    <source>
        <dbReference type="EMBL" id="GIY37046.1"/>
    </source>
</evidence>
<sequence>MAPLFEARGHCSKALGPFMPDHTILRDRLRTFIALLRTCSAAEWTPPNKEEYKDSNPCANIEKLAHLYGSLLW</sequence>
<dbReference type="EMBL" id="BPLR01010118">
    <property type="protein sequence ID" value="GIY37046.1"/>
    <property type="molecule type" value="Genomic_DNA"/>
</dbReference>
<evidence type="ECO:0000313" key="2">
    <source>
        <dbReference type="Proteomes" id="UP001054945"/>
    </source>
</evidence>